<evidence type="ECO:0000313" key="1">
    <source>
        <dbReference type="EMBL" id="KIC96311.1"/>
    </source>
</evidence>
<dbReference type="RefSeq" id="WP_039136145.1">
    <property type="nucleotide sequence ID" value="NZ_JSVC01000001.1"/>
</dbReference>
<keyword evidence="2" id="KW-1185">Reference proteome</keyword>
<comment type="caution">
    <text evidence="1">The sequence shown here is derived from an EMBL/GenBank/DDBJ whole genome shotgun (WGS) entry which is preliminary data.</text>
</comment>
<proteinExistence type="predicted"/>
<evidence type="ECO:0000313" key="2">
    <source>
        <dbReference type="Proteomes" id="UP000031408"/>
    </source>
</evidence>
<reference evidence="1 2" key="1">
    <citation type="submission" date="2014-11" db="EMBL/GenBank/DDBJ databases">
        <title>Genome sequence of Flavihumibacter solisilvae 3-3.</title>
        <authorList>
            <person name="Zhou G."/>
            <person name="Li M."/>
            <person name="Wang G."/>
        </authorList>
    </citation>
    <scope>NUCLEOTIDE SEQUENCE [LARGE SCALE GENOMIC DNA]</scope>
    <source>
        <strain evidence="1 2">3-3</strain>
    </source>
</reference>
<protein>
    <submittedName>
        <fullName evidence="1">Uncharacterized protein</fullName>
    </submittedName>
</protein>
<name>A0A0C1L9V5_9BACT</name>
<dbReference type="Proteomes" id="UP000031408">
    <property type="component" value="Unassembled WGS sequence"/>
</dbReference>
<organism evidence="1 2">
    <name type="scientific">Flavihumibacter solisilvae</name>
    <dbReference type="NCBI Taxonomy" id="1349421"/>
    <lineage>
        <taxon>Bacteria</taxon>
        <taxon>Pseudomonadati</taxon>
        <taxon>Bacteroidota</taxon>
        <taxon>Chitinophagia</taxon>
        <taxon>Chitinophagales</taxon>
        <taxon>Chitinophagaceae</taxon>
        <taxon>Flavihumibacter</taxon>
    </lineage>
</organism>
<accession>A0A0C1L9V5</accession>
<dbReference type="AlphaFoldDB" id="A0A0C1L9V5"/>
<sequence>MKAPNRDLLVLVKHARDNEEAMEQELTQLHSLLLDVENPRTFSNVFEVIDCNRFKVYTDSKHIMHAISAGESAFVFLNNKN</sequence>
<dbReference type="OrthoDB" id="675429at2"/>
<dbReference type="EMBL" id="JSVC01000001">
    <property type="protein sequence ID" value="KIC96311.1"/>
    <property type="molecule type" value="Genomic_DNA"/>
</dbReference>
<gene>
    <name evidence="1" type="ORF">OI18_00680</name>
</gene>